<keyword evidence="10" id="KW-1185">Reference proteome</keyword>
<feature type="repeat" description="WD" evidence="7">
    <location>
        <begin position="657"/>
        <end position="698"/>
    </location>
</feature>
<evidence type="ECO:0000256" key="4">
    <source>
        <dbReference type="ARBA" id="ARBA00038415"/>
    </source>
</evidence>
<evidence type="ECO:0000256" key="5">
    <source>
        <dbReference type="ARBA" id="ARBA00039789"/>
    </source>
</evidence>
<dbReference type="InterPro" id="IPR015943">
    <property type="entry name" value="WD40/YVTN_repeat-like_dom_sf"/>
</dbReference>
<protein>
    <recommendedName>
        <fullName evidence="5">Mitochondrial division protein 1</fullName>
    </recommendedName>
</protein>
<dbReference type="Pfam" id="PF24883">
    <property type="entry name" value="NPHP3_N"/>
    <property type="match status" value="1"/>
</dbReference>
<feature type="repeat" description="WD" evidence="7">
    <location>
        <begin position="747"/>
        <end position="788"/>
    </location>
</feature>
<dbReference type="EMBL" id="JAPQKQ010000002">
    <property type="protein sequence ID" value="KAJ5207896.1"/>
    <property type="molecule type" value="Genomic_DNA"/>
</dbReference>
<dbReference type="PROSITE" id="PS50837">
    <property type="entry name" value="NACHT"/>
    <property type="match status" value="1"/>
</dbReference>
<reference evidence="9" key="2">
    <citation type="journal article" date="2023" name="IMA Fungus">
        <title>Comparative genomic study of the Penicillium genus elucidates a diverse pangenome and 15 lateral gene transfer events.</title>
        <authorList>
            <person name="Petersen C."/>
            <person name="Sorensen T."/>
            <person name="Nielsen M.R."/>
            <person name="Sondergaard T.E."/>
            <person name="Sorensen J.L."/>
            <person name="Fitzpatrick D.A."/>
            <person name="Frisvad J.C."/>
            <person name="Nielsen K.L."/>
        </authorList>
    </citation>
    <scope>NUCLEOTIDE SEQUENCE</scope>
    <source>
        <strain evidence="9">IBT 20477</strain>
    </source>
</reference>
<dbReference type="GO" id="GO:1990234">
    <property type="term" value="C:transferase complex"/>
    <property type="evidence" value="ECO:0007669"/>
    <property type="project" value="UniProtKB-ARBA"/>
</dbReference>
<dbReference type="InterPro" id="IPR019775">
    <property type="entry name" value="WD40_repeat_CS"/>
</dbReference>
<comment type="subcellular location">
    <subcellularLocation>
        <location evidence="1">Mitochondrion outer membrane</location>
        <topology evidence="1">Peripheral membrane protein</topology>
        <orientation evidence="1">Cytoplasmic side</orientation>
    </subcellularLocation>
</comment>
<dbReference type="GO" id="GO:0005634">
    <property type="term" value="C:nucleus"/>
    <property type="evidence" value="ECO:0007669"/>
    <property type="project" value="TreeGrafter"/>
</dbReference>
<evidence type="ECO:0000256" key="1">
    <source>
        <dbReference type="ARBA" id="ARBA00004570"/>
    </source>
</evidence>
<dbReference type="PANTHER" id="PTHR22847:SF637">
    <property type="entry name" value="WD REPEAT DOMAIN 5B"/>
    <property type="match status" value="1"/>
</dbReference>
<feature type="domain" description="NACHT" evidence="8">
    <location>
        <begin position="86"/>
        <end position="234"/>
    </location>
</feature>
<comment type="similarity">
    <text evidence="4">Belongs to the WD repeat MDV1/CAF4 family.</text>
</comment>
<feature type="repeat" description="WD" evidence="7">
    <location>
        <begin position="615"/>
        <end position="656"/>
    </location>
</feature>
<dbReference type="SUPFAM" id="SSF50978">
    <property type="entry name" value="WD40 repeat-like"/>
    <property type="match status" value="1"/>
</dbReference>
<sequence>MAQTTYTTRVNHGLQVGNNQGSIEASFYAYTAEDIDRLCLRDLRCPDSLAVKNRLKETKDKLLLQSFEWILQNSEYLSWRDGKDICLLWIKGGAGKGKTMMSIGLIKELSRIRHESTVVAYSFCENVDNALNTLESIIKGLILQLMNQQTDLKESLRSRWDTMHDRFNEDMTSWQNLWNVLMEMLDRCHCSKIFIIVDALDECQDNGMADFFKRLVRNGLDQPAKIKWLLTSRPLDSAERALLVGRDQVQVSLDLKSKFVFEAVEAYISYKVDELSHLHRYRKTLSTEVKAKLTTKAEGTFLWVSLVCKTLESVSQDKVLTTIRNLPPGLHPFYDRILNQLSEGEPDDVYKCMRLLKAMILAYRPLKMEEVPSVTSLTNEDDAIQMLVNRCASFVRMQEHNIEFVHQSARDYLAGENGQSLLDLYERFGHNEIVLCCLSYLSNRLKVNILDLSRLDSTRESSKLQKDTQGTVRLSCLNYAATFWVQHLKSIKQTVIAQSVFIEKGVVGTFLNKRLLEWLECLSLLDRLPWAIGLLKTLQNVVEGDPSASALVQDATRFLLRNYYTIAHWPLQIYSSAVIFSPELSIVKRKNSDKNSGYLKKAPVEETWGSLVQTLAGHANAVKTVAFSPDGKQIASGSVDTTIKLWDTVTGDLRKTLEGHSDIIGTMTFSPDGTQIVSGSCDCTIKLWDTITSDSQKKIEGHLGGVDIVVFSPDATQIASSCGDKTGGEDETIMLWDTVTGNLQKMLDGHSEWVLIIAFSPDGGQIVSGSIDKTIKLWDTVTGDLQKTLKGHSKSVRTVAFSPDGTQIVSGSDDKTIKLWDTITGDLQKTLKGHSKSVRTVAFSPDSTQIASGSDDKTIKLWDICKYLNASKFLPRYFNSGFKVQLREEIQTSEPVHNLKYSAGDWYLATNIGPIRSEGIARDRQEGNPSSLLSLFIREQWICYERIPFFRLPSDFQPLSYDVRGDQVAIGFGNGQVLSFYVDRRILQTMQEFAEVTIKQTT</sequence>
<dbReference type="Pfam" id="PF00400">
    <property type="entry name" value="WD40"/>
    <property type="match status" value="6"/>
</dbReference>
<evidence type="ECO:0000259" key="8">
    <source>
        <dbReference type="PROSITE" id="PS50837"/>
    </source>
</evidence>
<dbReference type="Gene3D" id="3.40.50.300">
    <property type="entry name" value="P-loop containing nucleotide triphosphate hydrolases"/>
    <property type="match status" value="1"/>
</dbReference>
<dbReference type="PROSITE" id="PS50294">
    <property type="entry name" value="WD_REPEATS_REGION"/>
    <property type="match status" value="5"/>
</dbReference>
<feature type="repeat" description="WD" evidence="7">
    <location>
        <begin position="831"/>
        <end position="864"/>
    </location>
</feature>
<accession>A0A9W9MUS0</accession>
<dbReference type="InterPro" id="IPR027417">
    <property type="entry name" value="P-loop_NTPase"/>
</dbReference>
<gene>
    <name evidence="9" type="ORF">N7449_002275</name>
</gene>
<name>A0A9W9MUS0_9EURO</name>
<organism evidence="9 10">
    <name type="scientific">Penicillium cf. viridicatum</name>
    <dbReference type="NCBI Taxonomy" id="2972119"/>
    <lineage>
        <taxon>Eukaryota</taxon>
        <taxon>Fungi</taxon>
        <taxon>Dikarya</taxon>
        <taxon>Ascomycota</taxon>
        <taxon>Pezizomycotina</taxon>
        <taxon>Eurotiomycetes</taxon>
        <taxon>Eurotiomycetidae</taxon>
        <taxon>Eurotiales</taxon>
        <taxon>Aspergillaceae</taxon>
        <taxon>Penicillium</taxon>
    </lineage>
</organism>
<dbReference type="PROSITE" id="PS50082">
    <property type="entry name" value="WD_REPEATS_2"/>
    <property type="match status" value="5"/>
</dbReference>
<dbReference type="GO" id="GO:0005741">
    <property type="term" value="C:mitochondrial outer membrane"/>
    <property type="evidence" value="ECO:0007669"/>
    <property type="project" value="UniProtKB-SubCell"/>
</dbReference>
<evidence type="ECO:0000256" key="2">
    <source>
        <dbReference type="ARBA" id="ARBA00022574"/>
    </source>
</evidence>
<dbReference type="PANTHER" id="PTHR22847">
    <property type="entry name" value="WD40 REPEAT PROTEIN"/>
    <property type="match status" value="1"/>
</dbReference>
<keyword evidence="3" id="KW-0677">Repeat</keyword>
<reference evidence="9" key="1">
    <citation type="submission" date="2022-11" db="EMBL/GenBank/DDBJ databases">
        <authorList>
            <person name="Petersen C."/>
        </authorList>
    </citation>
    <scope>NUCLEOTIDE SEQUENCE</scope>
    <source>
        <strain evidence="9">IBT 20477</strain>
    </source>
</reference>
<dbReference type="InterPro" id="IPR056884">
    <property type="entry name" value="NPHP3-like_N"/>
</dbReference>
<comment type="caution">
    <text evidence="9">The sequence shown here is derived from an EMBL/GenBank/DDBJ whole genome shotgun (WGS) entry which is preliminary data.</text>
</comment>
<evidence type="ECO:0000313" key="9">
    <source>
        <dbReference type="EMBL" id="KAJ5207896.1"/>
    </source>
</evidence>
<feature type="repeat" description="WD" evidence="7">
    <location>
        <begin position="789"/>
        <end position="830"/>
    </location>
</feature>
<dbReference type="Gene3D" id="2.130.10.10">
    <property type="entry name" value="YVTN repeat-like/Quinoprotein amine dehydrogenase"/>
    <property type="match status" value="3"/>
</dbReference>
<dbReference type="Proteomes" id="UP001150942">
    <property type="component" value="Unassembled WGS sequence"/>
</dbReference>
<evidence type="ECO:0000256" key="6">
    <source>
        <dbReference type="ARBA" id="ARBA00043913"/>
    </source>
</evidence>
<dbReference type="InterPro" id="IPR020472">
    <property type="entry name" value="WD40_PAC1"/>
</dbReference>
<dbReference type="OrthoDB" id="674604at2759"/>
<proteinExistence type="inferred from homology"/>
<comment type="function">
    <text evidence="6">Involved in mitochondrial fission. Acts as an adapter protein required to form mitochondrial fission complexes. Formation of these complexes is required to promote constriction and fission of the mitochondrial compartment at a late step in mitochondrial division.</text>
</comment>
<dbReference type="CDD" id="cd00200">
    <property type="entry name" value="WD40"/>
    <property type="match status" value="1"/>
</dbReference>
<dbReference type="SMART" id="SM00320">
    <property type="entry name" value="WD40"/>
    <property type="match status" value="6"/>
</dbReference>
<dbReference type="InterPro" id="IPR001680">
    <property type="entry name" value="WD40_rpt"/>
</dbReference>
<dbReference type="AlphaFoldDB" id="A0A9W9MUS0"/>
<evidence type="ECO:0000313" key="10">
    <source>
        <dbReference type="Proteomes" id="UP001150942"/>
    </source>
</evidence>
<dbReference type="PROSITE" id="PS00678">
    <property type="entry name" value="WD_REPEATS_1"/>
    <property type="match status" value="1"/>
</dbReference>
<dbReference type="InterPro" id="IPR036322">
    <property type="entry name" value="WD40_repeat_dom_sf"/>
</dbReference>
<evidence type="ECO:0000256" key="7">
    <source>
        <dbReference type="PROSITE-ProRule" id="PRU00221"/>
    </source>
</evidence>
<dbReference type="FunFam" id="3.40.50.300:FF:001638">
    <property type="entry name" value="NACHT and WD40 domain protein"/>
    <property type="match status" value="1"/>
</dbReference>
<evidence type="ECO:0000256" key="3">
    <source>
        <dbReference type="ARBA" id="ARBA00022737"/>
    </source>
</evidence>
<dbReference type="InterPro" id="IPR007111">
    <property type="entry name" value="NACHT_NTPase"/>
</dbReference>
<keyword evidence="2 7" id="KW-0853">WD repeat</keyword>
<dbReference type="PRINTS" id="PR00320">
    <property type="entry name" value="GPROTEINBRPT"/>
</dbReference>
<dbReference type="SUPFAM" id="SSF52540">
    <property type="entry name" value="P-loop containing nucleoside triphosphate hydrolases"/>
    <property type="match status" value="1"/>
</dbReference>